<accession>J4V221</accession>
<dbReference type="Pfam" id="PF13181">
    <property type="entry name" value="TPR_8"/>
    <property type="match status" value="2"/>
</dbReference>
<proteinExistence type="predicted"/>
<gene>
    <name evidence="2" type="ORF">NT02SARS_0971</name>
</gene>
<dbReference type="InterPro" id="IPR011990">
    <property type="entry name" value="TPR-like_helical_dom_sf"/>
</dbReference>
<keyword evidence="1" id="KW-0732">Signal</keyword>
<dbReference type="Gene3D" id="1.25.40.10">
    <property type="entry name" value="Tetratricopeptide repeat domain"/>
    <property type="match status" value="1"/>
</dbReference>
<dbReference type="Proteomes" id="UP000010116">
    <property type="component" value="Unassembled WGS sequence"/>
</dbReference>
<name>J4V221_9GAMM</name>
<dbReference type="SUPFAM" id="SSF48452">
    <property type="entry name" value="TPR-like"/>
    <property type="match status" value="1"/>
</dbReference>
<reference evidence="2 3" key="1">
    <citation type="journal article" date="2012" name="ISME J.">
        <title>Genomic insights to SAR86, an abundant and uncultivated marine bacterial lineage.</title>
        <authorList>
            <person name="Dupont C.L."/>
            <person name="Rusch D.B."/>
            <person name="Yooseph S."/>
            <person name="Lombardo M.J."/>
            <person name="Richter R.A."/>
            <person name="Valas R."/>
            <person name="Novotny M."/>
            <person name="Yee-Greenbaum J."/>
            <person name="Selengut J.D."/>
            <person name="Haft D.H."/>
            <person name="Halpern A.L."/>
            <person name="Lasken R.S."/>
            <person name="Nealson K."/>
            <person name="Friedman R."/>
            <person name="Venter J.C."/>
        </authorList>
    </citation>
    <scope>NUCLEOTIDE SEQUENCE [LARGE SCALE GENOMIC DNA]</scope>
</reference>
<sequence length="204" mass="23941">MFKKFLSILLIFSLFNSSNIFSAEETISSWTYQYLMRINKYMEMERWEDAERELIDLEAKYFTNERTYERALINQLYGQFYLLQGDFISAIPWLEKAVKHSKLSLPADVQTRTNLATAYFQLGDFQKVISTLLKAQEVGLKKGIDLSAANFVMLGMAYYQKENFEMAYKYVSQGNSVSTNFNEDWLQYEFALAVKLQNMMKLLI</sequence>
<dbReference type="EMBL" id="JH611190">
    <property type="protein sequence ID" value="EJP72622.1"/>
    <property type="molecule type" value="Genomic_DNA"/>
</dbReference>
<feature type="signal peptide" evidence="1">
    <location>
        <begin position="1"/>
        <end position="22"/>
    </location>
</feature>
<evidence type="ECO:0000313" key="3">
    <source>
        <dbReference type="Proteomes" id="UP000010116"/>
    </source>
</evidence>
<dbReference type="InterPro" id="IPR019734">
    <property type="entry name" value="TPR_rpt"/>
</dbReference>
<organism evidence="2 3">
    <name type="scientific">SAR86 cluster bacterium SAR86B</name>
    <dbReference type="NCBI Taxonomy" id="1123867"/>
    <lineage>
        <taxon>Bacteria</taxon>
        <taxon>Pseudomonadati</taxon>
        <taxon>Pseudomonadota</taxon>
        <taxon>Gammaproteobacteria</taxon>
        <taxon>SAR86 cluster</taxon>
    </lineage>
</organism>
<evidence type="ECO:0000256" key="1">
    <source>
        <dbReference type="SAM" id="SignalP"/>
    </source>
</evidence>
<dbReference type="AlphaFoldDB" id="J4V221"/>
<dbReference type="HOGENOM" id="CLU_1342467_0_0_6"/>
<protein>
    <submittedName>
        <fullName evidence="2">Tetratricopeptide repeat protein</fullName>
    </submittedName>
</protein>
<evidence type="ECO:0000313" key="2">
    <source>
        <dbReference type="EMBL" id="EJP72622.1"/>
    </source>
</evidence>
<feature type="chain" id="PRO_5003781430" evidence="1">
    <location>
        <begin position="23"/>
        <end position="204"/>
    </location>
</feature>